<dbReference type="RefSeq" id="WP_301702266.1">
    <property type="nucleotide sequence ID" value="NZ_JAUJYW010000011.1"/>
</dbReference>
<dbReference type="Pfam" id="PF05268">
    <property type="entry name" value="GP38"/>
    <property type="match status" value="1"/>
</dbReference>
<feature type="domain" description="Phage tail fibre adhesin Gp38 N-terminal" evidence="3">
    <location>
        <begin position="22"/>
        <end position="61"/>
    </location>
</feature>
<evidence type="ECO:0000259" key="3">
    <source>
        <dbReference type="Pfam" id="PF21721"/>
    </source>
</evidence>
<evidence type="ECO:0000313" key="5">
    <source>
        <dbReference type="Proteomes" id="UP001174867"/>
    </source>
</evidence>
<accession>A0ABT8PZP5</accession>
<dbReference type="Proteomes" id="UP001174867">
    <property type="component" value="Unassembled WGS sequence"/>
</dbReference>
<organism evidence="4 5">
    <name type="scientific">Citrobacter enshiensis</name>
    <dbReference type="NCBI Taxonomy" id="2971264"/>
    <lineage>
        <taxon>Bacteria</taxon>
        <taxon>Pseudomonadati</taxon>
        <taxon>Pseudomonadota</taxon>
        <taxon>Gammaproteobacteria</taxon>
        <taxon>Enterobacterales</taxon>
        <taxon>Enterobacteriaceae</taxon>
        <taxon>Citrobacter</taxon>
    </lineage>
</organism>
<comment type="caution">
    <text evidence="4">The sequence shown here is derived from an EMBL/GenBank/DDBJ whole genome shotgun (WGS) entry which is preliminary data.</text>
</comment>
<dbReference type="InterPro" id="IPR007932">
    <property type="entry name" value="Receptor-recog_Gp38"/>
</dbReference>
<dbReference type="EMBL" id="JAUJYW010000011">
    <property type="protein sequence ID" value="MDN8601831.1"/>
    <property type="molecule type" value="Genomic_DNA"/>
</dbReference>
<reference evidence="4 5" key="1">
    <citation type="submission" date="2023-07" db="EMBL/GenBank/DDBJ databases">
        <title>Citrobacter selenititolerans sp. nov., isolated from seleniferous soil.</title>
        <authorList>
            <person name="Zhang S."/>
            <person name="Li K."/>
            <person name="Peng J."/>
            <person name="Wang H."/>
            <person name="Sun J."/>
            <person name="Guo Y."/>
        </authorList>
    </citation>
    <scope>NUCLEOTIDE SEQUENCE [LARGE SCALE GENOMIC DNA]</scope>
    <source>
        <strain evidence="4 5">S2-9</strain>
    </source>
</reference>
<dbReference type="InterPro" id="IPR048291">
    <property type="entry name" value="Gp38_N"/>
</dbReference>
<evidence type="ECO:0000259" key="2">
    <source>
        <dbReference type="Pfam" id="PF05268"/>
    </source>
</evidence>
<keyword evidence="4" id="KW-0675">Receptor</keyword>
<proteinExistence type="predicted"/>
<protein>
    <submittedName>
        <fullName evidence="4">Receptor-recognizing protein</fullName>
    </submittedName>
</protein>
<feature type="region of interest" description="Disordered" evidence="1">
    <location>
        <begin position="202"/>
        <end position="260"/>
    </location>
</feature>
<keyword evidence="5" id="KW-1185">Reference proteome</keyword>
<sequence length="277" mass="26963">MVRGHPHQFRIFTSKRRLDVPIVGVPGWIGSSAVSVTGQRLMTAARIAVQLPAAGPMSQMAGRSKEVHYSIGASNSYNKDTLINYLRSQGSTPVVVTVTGILISHVSTVACLEFPSNLTNEYIHLVINSGAGVYGRGGNGGTNGHPAGYNGGVGITNAIGGKLRITNNGTIGGGGGGGGGVNLGAGQPYLAGGGGAPYGAGGTGSTGKAASASFSAGGAGHNAQGKSGGRGGDIAKGGGRGDSGGSLSPQSGGAAGAAVNGNAPTWINVGTINGSRV</sequence>
<name>A0ABT8PZP5_9ENTR</name>
<dbReference type="Pfam" id="PF21721">
    <property type="entry name" value="Gp38_N"/>
    <property type="match status" value="1"/>
</dbReference>
<evidence type="ECO:0000313" key="4">
    <source>
        <dbReference type="EMBL" id="MDN8601831.1"/>
    </source>
</evidence>
<feature type="domain" description="Receptor-recognising protein Gp38" evidence="2">
    <location>
        <begin position="66"/>
        <end position="277"/>
    </location>
</feature>
<gene>
    <name evidence="4" type="ORF">Q0A17_20820</name>
</gene>
<evidence type="ECO:0000256" key="1">
    <source>
        <dbReference type="SAM" id="MobiDB-lite"/>
    </source>
</evidence>
<feature type="compositionally biased region" description="Gly residues" evidence="1">
    <location>
        <begin position="226"/>
        <end position="244"/>
    </location>
</feature>
<feature type="compositionally biased region" description="Low complexity" evidence="1">
    <location>
        <begin position="206"/>
        <end position="216"/>
    </location>
</feature>